<keyword evidence="1" id="KW-0808">Transferase</keyword>
<dbReference type="RefSeq" id="WP_013153090.1">
    <property type="nucleotide sequence ID" value="NC_014210.1"/>
</dbReference>
<dbReference type="GO" id="GO:0032259">
    <property type="term" value="P:methylation"/>
    <property type="evidence" value="ECO:0007669"/>
    <property type="project" value="UniProtKB-KW"/>
</dbReference>
<dbReference type="Gene3D" id="3.40.50.150">
    <property type="entry name" value="Vaccinia Virus protein VP39"/>
    <property type="match status" value="1"/>
</dbReference>
<dbReference type="PANTHER" id="PTHR43861">
    <property type="entry name" value="TRANS-ACONITATE 2-METHYLTRANSFERASE-RELATED"/>
    <property type="match status" value="1"/>
</dbReference>
<dbReference type="Pfam" id="PF13649">
    <property type="entry name" value="Methyltransf_25"/>
    <property type="match status" value="1"/>
</dbReference>
<sequence length="254" mass="28677">MVDRHFSQPDLAELYDCFHSWRSSPQDDFYLDLVMDARSVLDVGCGTGKLQRVARERGHTGRLVGLDPADAMLEVGRRDRDDVEWILGDLVRGPYGEEAGGPFEGEFDLVVMTGHAFQVFLTDDEVREFLAAVRRALTDDGRFVFETRNPAARGWEAWTPERVRTVDGPGGRRATCVHRLESVEGDLVTFTSDYRVEDWDEPRSSRSTLRFLDADALNGFLAEAGFDVSAQYGYWDRSLLTDTGAEIITFARPR</sequence>
<proteinExistence type="predicted"/>
<evidence type="ECO:0000256" key="1">
    <source>
        <dbReference type="ARBA" id="ARBA00022679"/>
    </source>
</evidence>
<dbReference type="STRING" id="446468.Ndas_2057"/>
<dbReference type="Proteomes" id="UP000002219">
    <property type="component" value="Chromosome 1"/>
</dbReference>
<dbReference type="InterPro" id="IPR041698">
    <property type="entry name" value="Methyltransf_25"/>
</dbReference>
<name>D7B7B1_NOCDD</name>
<dbReference type="KEGG" id="nda:Ndas_2057"/>
<dbReference type="SUPFAM" id="SSF53335">
    <property type="entry name" value="S-adenosyl-L-methionine-dependent methyltransferases"/>
    <property type="match status" value="1"/>
</dbReference>
<dbReference type="HOGENOM" id="CLU_069129_7_4_11"/>
<accession>D7B7B1</accession>
<feature type="domain" description="Methyltransferase" evidence="2">
    <location>
        <begin position="40"/>
        <end position="141"/>
    </location>
</feature>
<evidence type="ECO:0000313" key="3">
    <source>
        <dbReference type="EMBL" id="ADH67483.1"/>
    </source>
</evidence>
<keyword evidence="3" id="KW-0489">Methyltransferase</keyword>
<dbReference type="eggNOG" id="COG2226">
    <property type="taxonomic scope" value="Bacteria"/>
</dbReference>
<dbReference type="GeneID" id="91484645"/>
<dbReference type="CDD" id="cd02440">
    <property type="entry name" value="AdoMet_MTases"/>
    <property type="match status" value="1"/>
</dbReference>
<evidence type="ECO:0000313" key="4">
    <source>
        <dbReference type="Proteomes" id="UP000002219"/>
    </source>
</evidence>
<protein>
    <submittedName>
        <fullName evidence="3">Methyltransferase type 12</fullName>
    </submittedName>
</protein>
<dbReference type="AlphaFoldDB" id="D7B7B1"/>
<evidence type="ECO:0000259" key="2">
    <source>
        <dbReference type="Pfam" id="PF13649"/>
    </source>
</evidence>
<gene>
    <name evidence="3" type="ordered locus">Ndas_2057</name>
</gene>
<organism evidence="3 4">
    <name type="scientific">Nocardiopsis dassonvillei (strain ATCC 23218 / DSM 43111 / CIP 107115 / JCM 7437 / KCTC 9190 / NBRC 14626 / NCTC 10488 / NRRL B-5397 / IMRU 509)</name>
    <name type="common">Actinomadura dassonvillei</name>
    <dbReference type="NCBI Taxonomy" id="446468"/>
    <lineage>
        <taxon>Bacteria</taxon>
        <taxon>Bacillati</taxon>
        <taxon>Actinomycetota</taxon>
        <taxon>Actinomycetes</taxon>
        <taxon>Streptosporangiales</taxon>
        <taxon>Nocardiopsidaceae</taxon>
        <taxon>Nocardiopsis</taxon>
    </lineage>
</organism>
<keyword evidence="4" id="KW-1185">Reference proteome</keyword>
<dbReference type="InterPro" id="IPR029063">
    <property type="entry name" value="SAM-dependent_MTases_sf"/>
</dbReference>
<reference evidence="3 4" key="1">
    <citation type="journal article" date="2010" name="Stand. Genomic Sci.">
        <title>Complete genome sequence of Nocardiopsis dassonvillei type strain (IMRU 509).</title>
        <authorList>
            <person name="Sun H."/>
            <person name="Lapidus A."/>
            <person name="Nolan M."/>
            <person name="Lucas S."/>
            <person name="Del Rio T.G."/>
            <person name="Tice H."/>
            <person name="Cheng J.F."/>
            <person name="Tapia R."/>
            <person name="Han C."/>
            <person name="Goodwin L."/>
            <person name="Pitluck S."/>
            <person name="Pagani I."/>
            <person name="Ivanova N."/>
            <person name="Mavromatis K."/>
            <person name="Mikhailova N."/>
            <person name="Pati A."/>
            <person name="Chen A."/>
            <person name="Palaniappan K."/>
            <person name="Land M."/>
            <person name="Hauser L."/>
            <person name="Chang Y.J."/>
            <person name="Jeffries C.D."/>
            <person name="Djao O.D."/>
            <person name="Rohde M."/>
            <person name="Sikorski J."/>
            <person name="Goker M."/>
            <person name="Woyke T."/>
            <person name="Bristow J."/>
            <person name="Eisen J.A."/>
            <person name="Markowitz V."/>
            <person name="Hugenholtz P."/>
            <person name="Kyrpides N.C."/>
            <person name="Klenk H.P."/>
        </authorList>
    </citation>
    <scope>NUCLEOTIDE SEQUENCE [LARGE SCALE GENOMIC DNA]</scope>
    <source>
        <strain evidence="4">ATCC 23218 / DSM 43111 / CIP 107115 / JCM 7437 / KCTC 9190 / NBRC 14626 / NCTC 10488 / NRRL B-5397 / IMRU 509</strain>
    </source>
</reference>
<dbReference type="EMBL" id="CP002040">
    <property type="protein sequence ID" value="ADH67483.1"/>
    <property type="molecule type" value="Genomic_DNA"/>
</dbReference>
<dbReference type="GO" id="GO:0008168">
    <property type="term" value="F:methyltransferase activity"/>
    <property type="evidence" value="ECO:0007669"/>
    <property type="project" value="UniProtKB-KW"/>
</dbReference>
<dbReference type="OrthoDB" id="9811589at2"/>